<keyword evidence="8" id="KW-1185">Reference proteome</keyword>
<feature type="domain" description="Fe-containing alcohol dehydrogenase-like C-terminal" evidence="6">
    <location>
        <begin position="191"/>
        <end position="388"/>
    </location>
</feature>
<comment type="similarity">
    <text evidence="2">Belongs to the iron-containing alcohol dehydrogenase family.</text>
</comment>
<dbReference type="GO" id="GO:0004022">
    <property type="term" value="F:alcohol dehydrogenase (NAD+) activity"/>
    <property type="evidence" value="ECO:0007669"/>
    <property type="project" value="TreeGrafter"/>
</dbReference>
<keyword evidence="3" id="KW-0560">Oxidoreductase</keyword>
<dbReference type="CDD" id="cd08183">
    <property type="entry name" value="Fe-ADH-like"/>
    <property type="match status" value="1"/>
</dbReference>
<organism evidence="7 8">
    <name type="scientific">Pseudochryseolinea flava</name>
    <dbReference type="NCBI Taxonomy" id="2059302"/>
    <lineage>
        <taxon>Bacteria</taxon>
        <taxon>Pseudomonadati</taxon>
        <taxon>Bacteroidota</taxon>
        <taxon>Cytophagia</taxon>
        <taxon>Cytophagales</taxon>
        <taxon>Fulvivirgaceae</taxon>
        <taxon>Pseudochryseolinea</taxon>
    </lineage>
</organism>
<protein>
    <submittedName>
        <fullName evidence="7">Alcohol dehydrogenase</fullName>
    </submittedName>
</protein>
<dbReference type="Pfam" id="PF25137">
    <property type="entry name" value="ADH_Fe_C"/>
    <property type="match status" value="1"/>
</dbReference>
<evidence type="ECO:0000256" key="3">
    <source>
        <dbReference type="ARBA" id="ARBA00023002"/>
    </source>
</evidence>
<evidence type="ECO:0000256" key="1">
    <source>
        <dbReference type="ARBA" id="ARBA00001962"/>
    </source>
</evidence>
<dbReference type="Gene3D" id="1.20.1090.10">
    <property type="entry name" value="Dehydroquinate synthase-like - alpha domain"/>
    <property type="match status" value="1"/>
</dbReference>
<dbReference type="Pfam" id="PF00465">
    <property type="entry name" value="Fe-ADH"/>
    <property type="match status" value="1"/>
</dbReference>
<dbReference type="InterPro" id="IPR039697">
    <property type="entry name" value="Alcohol_dehydrogenase_Fe"/>
</dbReference>
<dbReference type="PROSITE" id="PS00913">
    <property type="entry name" value="ADH_IRON_1"/>
    <property type="match status" value="1"/>
</dbReference>
<keyword evidence="4" id="KW-0520">NAD</keyword>
<evidence type="ECO:0000256" key="2">
    <source>
        <dbReference type="ARBA" id="ARBA00007358"/>
    </source>
</evidence>
<dbReference type="EMBL" id="QMFY01000001">
    <property type="protein sequence ID" value="RAW02945.1"/>
    <property type="molecule type" value="Genomic_DNA"/>
</dbReference>
<dbReference type="PANTHER" id="PTHR11496">
    <property type="entry name" value="ALCOHOL DEHYDROGENASE"/>
    <property type="match status" value="1"/>
</dbReference>
<dbReference type="InterPro" id="IPR018211">
    <property type="entry name" value="ADH_Fe_CS"/>
</dbReference>
<proteinExistence type="inferred from homology"/>
<dbReference type="InterPro" id="IPR056798">
    <property type="entry name" value="ADH_Fe_C"/>
</dbReference>
<dbReference type="Proteomes" id="UP000251889">
    <property type="component" value="Unassembled WGS sequence"/>
</dbReference>
<dbReference type="RefSeq" id="WP_112745159.1">
    <property type="nucleotide sequence ID" value="NZ_QMFY01000001.1"/>
</dbReference>
<feature type="domain" description="Alcohol dehydrogenase iron-type/glycerol dehydrogenase GldA" evidence="5">
    <location>
        <begin position="12"/>
        <end position="180"/>
    </location>
</feature>
<evidence type="ECO:0000259" key="6">
    <source>
        <dbReference type="Pfam" id="PF25137"/>
    </source>
</evidence>
<dbReference type="PANTHER" id="PTHR11496:SF102">
    <property type="entry name" value="ALCOHOL DEHYDROGENASE 4"/>
    <property type="match status" value="1"/>
</dbReference>
<comment type="caution">
    <text evidence="7">The sequence shown here is derived from an EMBL/GenBank/DDBJ whole genome shotgun (WGS) entry which is preliminary data.</text>
</comment>
<evidence type="ECO:0000256" key="4">
    <source>
        <dbReference type="ARBA" id="ARBA00023027"/>
    </source>
</evidence>
<dbReference type="AlphaFoldDB" id="A0A364Y8Y7"/>
<evidence type="ECO:0000313" key="8">
    <source>
        <dbReference type="Proteomes" id="UP000251889"/>
    </source>
</evidence>
<evidence type="ECO:0000313" key="7">
    <source>
        <dbReference type="EMBL" id="RAW02945.1"/>
    </source>
</evidence>
<dbReference type="InterPro" id="IPR001670">
    <property type="entry name" value="ADH_Fe/GldA"/>
</dbReference>
<accession>A0A364Y8Y7</accession>
<dbReference type="SUPFAM" id="SSF56796">
    <property type="entry name" value="Dehydroquinate synthase-like"/>
    <property type="match status" value="1"/>
</dbReference>
<reference evidence="7 8" key="1">
    <citation type="submission" date="2018-06" db="EMBL/GenBank/DDBJ databases">
        <title>Chryseolinea flavus sp. nov., a member of the phylum Bacteroidetes isolated from soil.</title>
        <authorList>
            <person name="Li Y."/>
            <person name="Wang J."/>
        </authorList>
    </citation>
    <scope>NUCLEOTIDE SEQUENCE [LARGE SCALE GENOMIC DNA]</scope>
    <source>
        <strain evidence="7 8">SDU1-6</strain>
    </source>
</reference>
<name>A0A364Y8Y7_9BACT</name>
<comment type="cofactor">
    <cofactor evidence="1">
        <name>Fe cation</name>
        <dbReference type="ChEBI" id="CHEBI:24875"/>
    </cofactor>
</comment>
<sequence>MIKGFNFAATPDVHFGIDKRNLIPSIVKGYGNRVLLVTGASAFTSSPHAQEMHDAFSANQLQVTHVVIDREPSPAMIDEAVSKCVDIPNVVLAVGGGSVLDAGKAVSAMLRLREPVKHYLEGVGTKSHPGIKVPFVAVSTTSGTGSEATKNAVLSETGRDGFKKSLRHNNFVPDVAILDPELTLSCPPHITASSGMDAFTQLLESYVSTAANPITDALALEGLKRISTSLRLAYRDGSNIDTRSDMAMASYFSGVTLANAGLGLVHGFASALGGYFDIAHGVICSSLMSAANRRTVEKLRVEKTNPEALRKFAVVGKIFSKENHKTKAYYVDFLLEEIASLKNDLKIPTLSACGVEEKHFEKILSASDNKNNPIKLSLDEMRAVLKESL</sequence>
<dbReference type="OrthoDB" id="9801156at2"/>
<dbReference type="GO" id="GO:0046872">
    <property type="term" value="F:metal ion binding"/>
    <property type="evidence" value="ECO:0007669"/>
    <property type="project" value="InterPro"/>
</dbReference>
<evidence type="ECO:0000259" key="5">
    <source>
        <dbReference type="Pfam" id="PF00465"/>
    </source>
</evidence>
<dbReference type="Gene3D" id="3.40.50.1970">
    <property type="match status" value="1"/>
</dbReference>
<gene>
    <name evidence="7" type="ORF">DQQ10_02235</name>
</gene>